<dbReference type="PANTHER" id="PTHR30194:SF3">
    <property type="entry name" value="CROSSOVER JUNCTION ENDODEOXYRIBONUCLEASE RUVC"/>
    <property type="match status" value="1"/>
</dbReference>
<keyword evidence="3 13" id="KW-0540">Nuclease</keyword>
<feature type="active site" evidence="13">
    <location>
        <position position="155"/>
    </location>
</feature>
<dbReference type="GO" id="GO:0048476">
    <property type="term" value="C:Holliday junction resolvase complex"/>
    <property type="evidence" value="ECO:0007669"/>
    <property type="project" value="UniProtKB-UniRule"/>
</dbReference>
<name>A0A2H0R0X2_9BACT</name>
<dbReference type="AlphaFoldDB" id="A0A2H0R0X2"/>
<dbReference type="Proteomes" id="UP000230828">
    <property type="component" value="Unassembled WGS sequence"/>
</dbReference>
<dbReference type="CDD" id="cd16962">
    <property type="entry name" value="RuvC"/>
    <property type="match status" value="1"/>
</dbReference>
<feature type="binding site" evidence="13">
    <location>
        <position position="22"/>
    </location>
    <ligand>
        <name>Mg(2+)</name>
        <dbReference type="ChEBI" id="CHEBI:18420"/>
        <label>1</label>
    </ligand>
</feature>
<dbReference type="Gene3D" id="3.30.420.10">
    <property type="entry name" value="Ribonuclease H-like superfamily/Ribonuclease H"/>
    <property type="match status" value="1"/>
</dbReference>
<dbReference type="GO" id="GO:0008821">
    <property type="term" value="F:crossover junction DNA endonuclease activity"/>
    <property type="evidence" value="ECO:0007669"/>
    <property type="project" value="UniProtKB-UniRule"/>
</dbReference>
<keyword evidence="2 13" id="KW-0963">Cytoplasm</keyword>
<dbReference type="GO" id="GO:0006281">
    <property type="term" value="P:DNA repair"/>
    <property type="evidence" value="ECO:0007669"/>
    <property type="project" value="UniProtKB-UniRule"/>
</dbReference>
<dbReference type="GO" id="GO:0006310">
    <property type="term" value="P:DNA recombination"/>
    <property type="evidence" value="ECO:0007669"/>
    <property type="project" value="UniProtKB-UniRule"/>
</dbReference>
<keyword evidence="9 13" id="KW-0238">DNA-binding</keyword>
<keyword evidence="10 13" id="KW-0233">DNA recombination</keyword>
<dbReference type="GO" id="GO:0000287">
    <property type="term" value="F:magnesium ion binding"/>
    <property type="evidence" value="ECO:0007669"/>
    <property type="project" value="UniProtKB-UniRule"/>
</dbReference>
<feature type="active site" evidence="13">
    <location>
        <position position="22"/>
    </location>
</feature>
<evidence type="ECO:0000256" key="2">
    <source>
        <dbReference type="ARBA" id="ARBA00022490"/>
    </source>
</evidence>
<accession>A0A2H0R0X2</accession>
<evidence type="ECO:0000256" key="7">
    <source>
        <dbReference type="ARBA" id="ARBA00022801"/>
    </source>
</evidence>
<dbReference type="InterPro" id="IPR036397">
    <property type="entry name" value="RNaseH_sf"/>
</dbReference>
<evidence type="ECO:0000256" key="8">
    <source>
        <dbReference type="ARBA" id="ARBA00022842"/>
    </source>
</evidence>
<organism evidence="15 16">
    <name type="scientific">Candidatus Zambryskibacteria bacterium CG10_big_fil_rev_8_21_14_0_10_34_34</name>
    <dbReference type="NCBI Taxonomy" id="1975114"/>
    <lineage>
        <taxon>Bacteria</taxon>
        <taxon>Candidatus Zambryskiibacteriota</taxon>
    </lineage>
</organism>
<evidence type="ECO:0000256" key="10">
    <source>
        <dbReference type="ARBA" id="ARBA00023172"/>
    </source>
</evidence>
<evidence type="ECO:0000313" key="16">
    <source>
        <dbReference type="Proteomes" id="UP000230828"/>
    </source>
</evidence>
<evidence type="ECO:0000256" key="6">
    <source>
        <dbReference type="ARBA" id="ARBA00022763"/>
    </source>
</evidence>
<evidence type="ECO:0000256" key="5">
    <source>
        <dbReference type="ARBA" id="ARBA00022759"/>
    </source>
</evidence>
<dbReference type="HAMAP" id="MF_00034">
    <property type="entry name" value="RuvC"/>
    <property type="match status" value="1"/>
</dbReference>
<gene>
    <name evidence="13 15" type="primary">ruvC</name>
    <name evidence="15" type="ORF">COV33_01355</name>
</gene>
<dbReference type="NCBIfam" id="TIGR00228">
    <property type="entry name" value="ruvC"/>
    <property type="match status" value="1"/>
</dbReference>
<feature type="active site" evidence="13">
    <location>
        <position position="82"/>
    </location>
</feature>
<evidence type="ECO:0000313" key="15">
    <source>
        <dbReference type="EMBL" id="PIR40147.1"/>
    </source>
</evidence>
<dbReference type="EMBL" id="PCXM01000025">
    <property type="protein sequence ID" value="PIR40147.1"/>
    <property type="molecule type" value="Genomic_DNA"/>
</dbReference>
<keyword evidence="7 13" id="KW-0378">Hydrolase</keyword>
<comment type="subunit">
    <text evidence="13">Homodimer which binds Holliday junction (HJ) DNA. The HJ becomes 2-fold symmetrical on binding to RuvC with unstacked arms; it has a different conformation from HJ DNA in complex with RuvA. In the full resolvosome a probable DNA-RuvA(4)-RuvB(12)-RuvC(2) complex forms which resolves the HJ.</text>
</comment>
<evidence type="ECO:0000256" key="3">
    <source>
        <dbReference type="ARBA" id="ARBA00022722"/>
    </source>
</evidence>
<comment type="catalytic activity">
    <reaction evidence="12 13">
        <text>Endonucleolytic cleavage at a junction such as a reciprocal single-stranded crossover between two homologous DNA duplexes (Holliday junction).</text>
        <dbReference type="EC" id="3.1.21.10"/>
    </reaction>
</comment>
<comment type="caution">
    <text evidence="15">The sequence shown here is derived from an EMBL/GenBank/DDBJ whole genome shotgun (WGS) entry which is preliminary data.</text>
</comment>
<evidence type="ECO:0000256" key="12">
    <source>
        <dbReference type="ARBA" id="ARBA00029354"/>
    </source>
</evidence>
<keyword evidence="6 13" id="KW-0227">DNA damage</keyword>
<feature type="binding site" evidence="13">
    <location>
        <position position="155"/>
    </location>
    <ligand>
        <name>Mg(2+)</name>
        <dbReference type="ChEBI" id="CHEBI:18420"/>
        <label>1</label>
    </ligand>
</feature>
<evidence type="ECO:0000256" key="4">
    <source>
        <dbReference type="ARBA" id="ARBA00022723"/>
    </source>
</evidence>
<comment type="similarity">
    <text evidence="1 13">Belongs to the RuvC family.</text>
</comment>
<reference evidence="15 16" key="1">
    <citation type="submission" date="2017-09" db="EMBL/GenBank/DDBJ databases">
        <title>Depth-based differentiation of microbial function through sediment-hosted aquifers and enrichment of novel symbionts in the deep terrestrial subsurface.</title>
        <authorList>
            <person name="Probst A.J."/>
            <person name="Ladd B."/>
            <person name="Jarett J.K."/>
            <person name="Geller-Mcgrath D.E."/>
            <person name="Sieber C.M."/>
            <person name="Emerson J.B."/>
            <person name="Anantharaman K."/>
            <person name="Thomas B.C."/>
            <person name="Malmstrom R."/>
            <person name="Stieglmeier M."/>
            <person name="Klingl A."/>
            <person name="Woyke T."/>
            <person name="Ryan C.M."/>
            <person name="Banfield J.F."/>
        </authorList>
    </citation>
    <scope>NUCLEOTIDE SEQUENCE [LARGE SCALE GENOMIC DNA]</scope>
    <source>
        <strain evidence="15">CG10_big_fil_rev_8_21_14_0_10_34_34</strain>
    </source>
</reference>
<keyword evidence="8 13" id="KW-0460">Magnesium</keyword>
<protein>
    <recommendedName>
        <fullName evidence="13 14">Crossover junction endodeoxyribonuclease RuvC</fullName>
        <ecNumber evidence="13 14">3.1.21.10</ecNumber>
    </recommendedName>
    <alternativeName>
        <fullName evidence="13">Holliday junction nuclease RuvC</fullName>
    </alternativeName>
    <alternativeName>
        <fullName evidence="13">Holliday junction resolvase RuvC</fullName>
    </alternativeName>
</protein>
<dbReference type="GO" id="GO:0003677">
    <property type="term" value="F:DNA binding"/>
    <property type="evidence" value="ECO:0007669"/>
    <property type="project" value="UniProtKB-KW"/>
</dbReference>
<dbReference type="GO" id="GO:0005737">
    <property type="term" value="C:cytoplasm"/>
    <property type="evidence" value="ECO:0007669"/>
    <property type="project" value="UniProtKB-SubCell"/>
</dbReference>
<dbReference type="Pfam" id="PF02075">
    <property type="entry name" value="RuvC"/>
    <property type="match status" value="1"/>
</dbReference>
<evidence type="ECO:0000256" key="14">
    <source>
        <dbReference type="NCBIfam" id="TIGR00228"/>
    </source>
</evidence>
<dbReference type="InterPro" id="IPR002176">
    <property type="entry name" value="X-over_junc_endoDNase_RuvC"/>
</dbReference>
<dbReference type="InterPro" id="IPR012337">
    <property type="entry name" value="RNaseH-like_sf"/>
</dbReference>
<dbReference type="EC" id="3.1.21.10" evidence="13 14"/>
<keyword evidence="5 13" id="KW-0255">Endonuclease</keyword>
<proteinExistence type="inferred from homology"/>
<dbReference type="SUPFAM" id="SSF53098">
    <property type="entry name" value="Ribonuclease H-like"/>
    <property type="match status" value="1"/>
</dbReference>
<evidence type="ECO:0000256" key="11">
    <source>
        <dbReference type="ARBA" id="ARBA00023204"/>
    </source>
</evidence>
<dbReference type="PRINTS" id="PR00696">
    <property type="entry name" value="RSOLVASERUVC"/>
</dbReference>
<comment type="cofactor">
    <cofactor evidence="13">
        <name>Mg(2+)</name>
        <dbReference type="ChEBI" id="CHEBI:18420"/>
    </cofactor>
    <text evidence="13">Binds 2 Mg(2+) ion per subunit.</text>
</comment>
<feature type="binding site" evidence="13">
    <location>
        <position position="82"/>
    </location>
    <ligand>
        <name>Mg(2+)</name>
        <dbReference type="ChEBI" id="CHEBI:18420"/>
        <label>2</label>
    </ligand>
</feature>
<evidence type="ECO:0000256" key="9">
    <source>
        <dbReference type="ARBA" id="ARBA00023125"/>
    </source>
</evidence>
<evidence type="ECO:0000256" key="13">
    <source>
        <dbReference type="HAMAP-Rule" id="MF_00034"/>
    </source>
</evidence>
<keyword evidence="4 13" id="KW-0479">Metal-binding</keyword>
<dbReference type="FunFam" id="3.30.420.10:FF:000002">
    <property type="entry name" value="Crossover junction endodeoxyribonuclease RuvC"/>
    <property type="match status" value="1"/>
</dbReference>
<evidence type="ECO:0000256" key="1">
    <source>
        <dbReference type="ARBA" id="ARBA00009518"/>
    </source>
</evidence>
<sequence length="177" mass="19869">MKNKKNLNTGYQLLTTRILGIDPGYGRIGIAVIEKTNKEDNLIHSECFETEAKLLHHERLLALGEKIKTIIKKYQPQKIAIETLLWSKNKKTAFQVAEARGVILFEAAKSGCLICEYNPNQIKLAVTGYGKSDKKQIINMVGKLVKLDIKNRYDDEYDAIATAITCSAISLSTDIRI</sequence>
<dbReference type="PANTHER" id="PTHR30194">
    <property type="entry name" value="CROSSOVER JUNCTION ENDODEOXYRIBONUCLEASE RUVC"/>
    <property type="match status" value="1"/>
</dbReference>
<keyword evidence="11 13" id="KW-0234">DNA repair</keyword>
<comment type="function">
    <text evidence="13">The RuvA-RuvB-RuvC complex processes Holliday junction (HJ) DNA during genetic recombination and DNA repair. Endonuclease that resolves HJ intermediates. Cleaves cruciform DNA by making single-stranded nicks across the HJ at symmetrical positions within the homologous arms, yielding a 5'-phosphate and a 3'-hydroxyl group; requires a central core of homology in the junction. The consensus cleavage sequence is 5'-(A/T)TT(C/G)-3'. Cleavage occurs on the 3'-side of the TT dinucleotide at the point of strand exchange. HJ branch migration catalyzed by RuvA-RuvB allows RuvC to scan DNA until it finds its consensus sequence, where it cleaves and resolves the cruciform DNA.</text>
</comment>
<comment type="subcellular location">
    <subcellularLocation>
        <location evidence="13">Cytoplasm</location>
    </subcellularLocation>
</comment>